<dbReference type="InterPro" id="IPR013078">
    <property type="entry name" value="His_Pase_superF_clade-1"/>
</dbReference>
<keyword evidence="1" id="KW-1185">Reference proteome</keyword>
<name>A0A914XH82_9BILA</name>
<dbReference type="WBParaSite" id="PSAMB.scaffold8062size6685.g30895.t1">
    <property type="protein sequence ID" value="PSAMB.scaffold8062size6685.g30895.t1"/>
    <property type="gene ID" value="PSAMB.scaffold8062size6685.g30895"/>
</dbReference>
<dbReference type="CDD" id="cd07067">
    <property type="entry name" value="HP_PGM_like"/>
    <property type="match status" value="1"/>
</dbReference>
<dbReference type="PANTHER" id="PTHR16469">
    <property type="entry name" value="UBIQUITIN-ASSOCIATED AND SH3 DOMAIN-CONTAINING BA-RELATED"/>
    <property type="match status" value="1"/>
</dbReference>
<dbReference type="InterPro" id="IPR029033">
    <property type="entry name" value="His_PPase_superfam"/>
</dbReference>
<organism evidence="1 2">
    <name type="scientific">Plectus sambesii</name>
    <dbReference type="NCBI Taxonomy" id="2011161"/>
    <lineage>
        <taxon>Eukaryota</taxon>
        <taxon>Metazoa</taxon>
        <taxon>Ecdysozoa</taxon>
        <taxon>Nematoda</taxon>
        <taxon>Chromadorea</taxon>
        <taxon>Plectida</taxon>
        <taxon>Plectina</taxon>
        <taxon>Plectoidea</taxon>
        <taxon>Plectidae</taxon>
        <taxon>Plectus</taxon>
    </lineage>
</organism>
<dbReference type="InterPro" id="IPR051710">
    <property type="entry name" value="Phosphatase_SH3-domain"/>
</dbReference>
<dbReference type="AlphaFoldDB" id="A0A914XH82"/>
<proteinExistence type="predicted"/>
<sequence>MSTQESSAVRSLTTQSLTETPAQWTKATYSRMVPVAGDRLLLVMRAGERIDRAFPGWQHTDFTDMGSYYPTDANMPMTLAKAGSRRCYTDDSPLTELGELTARVIGRALFLRHLVPAMIVCSPALRCVQTAAAVAVALGRDTLVRVEPGLFEALAWYDRRPPVFLTEEELIANPFRVDPTYRPIVSRESLAKRAEEGESKEELYERLASTVRQLSARARTGPLLIVGHAVTVDACARRLVGKAAAANEATMARLGQAIPYCSLLALRQPDDALKSSFSYVDDVIPDGVSTSPFFRDIDVDFINRQ</sequence>
<evidence type="ECO:0000313" key="2">
    <source>
        <dbReference type="WBParaSite" id="PSAMB.scaffold8062size6685.g30895.t1"/>
    </source>
</evidence>
<dbReference type="Pfam" id="PF00300">
    <property type="entry name" value="His_Phos_1"/>
    <property type="match status" value="1"/>
</dbReference>
<evidence type="ECO:0000313" key="1">
    <source>
        <dbReference type="Proteomes" id="UP000887566"/>
    </source>
</evidence>
<accession>A0A914XH82</accession>
<dbReference type="Gene3D" id="3.40.50.1240">
    <property type="entry name" value="Phosphoglycerate mutase-like"/>
    <property type="match status" value="1"/>
</dbReference>
<dbReference type="SUPFAM" id="SSF53254">
    <property type="entry name" value="Phosphoglycerate mutase-like"/>
    <property type="match status" value="1"/>
</dbReference>
<protein>
    <submittedName>
        <fullName evidence="2">Uncharacterized protein</fullName>
    </submittedName>
</protein>
<reference evidence="2" key="1">
    <citation type="submission" date="2022-11" db="UniProtKB">
        <authorList>
            <consortium name="WormBaseParasite"/>
        </authorList>
    </citation>
    <scope>IDENTIFICATION</scope>
</reference>
<dbReference type="GO" id="GO:0016791">
    <property type="term" value="F:phosphatase activity"/>
    <property type="evidence" value="ECO:0007669"/>
    <property type="project" value="UniProtKB-ARBA"/>
</dbReference>
<dbReference type="Proteomes" id="UP000887566">
    <property type="component" value="Unplaced"/>
</dbReference>
<dbReference type="SMART" id="SM00855">
    <property type="entry name" value="PGAM"/>
    <property type="match status" value="1"/>
</dbReference>
<dbReference type="PANTHER" id="PTHR16469:SF26">
    <property type="entry name" value="PHOSPHOGLYCERATE MUTASE FAMILY PROTEIN"/>
    <property type="match status" value="1"/>
</dbReference>